<evidence type="ECO:0000313" key="10">
    <source>
        <dbReference type="Proteomes" id="UP000324924"/>
    </source>
</evidence>
<evidence type="ECO:0000256" key="6">
    <source>
        <dbReference type="ARBA" id="ARBA00023136"/>
    </source>
</evidence>
<organism evidence="9 10">
    <name type="scientific">Candidatus Nesciobacter abundans</name>
    <dbReference type="NCBI Taxonomy" id="2601668"/>
    <lineage>
        <taxon>Bacteria</taxon>
        <taxon>Pseudomonadati</taxon>
        <taxon>Pseudomonadota</taxon>
        <taxon>Alphaproteobacteria</taxon>
        <taxon>Holosporales</taxon>
        <taxon>Holosporaceae</taxon>
        <taxon>Candidatus Nesciobacter</taxon>
    </lineage>
</organism>
<keyword evidence="4 7" id="KW-0812">Transmembrane</keyword>
<dbReference type="EMBL" id="CP043314">
    <property type="protein sequence ID" value="QEK39254.1"/>
    <property type="molecule type" value="Genomic_DNA"/>
</dbReference>
<comment type="similarity">
    <text evidence="2">Belongs to the monovalent cation:proton antiporter 2 (CPA2) transporter (TC 2.A.37) family.</text>
</comment>
<evidence type="ECO:0000256" key="7">
    <source>
        <dbReference type="SAM" id="Phobius"/>
    </source>
</evidence>
<dbReference type="Pfam" id="PF00999">
    <property type="entry name" value="Na_H_Exchanger"/>
    <property type="match status" value="1"/>
</dbReference>
<feature type="transmembrane region" description="Helical" evidence="7">
    <location>
        <begin position="301"/>
        <end position="320"/>
    </location>
</feature>
<feature type="transmembrane region" description="Helical" evidence="7">
    <location>
        <begin position="6"/>
        <end position="29"/>
    </location>
</feature>
<feature type="domain" description="Cation/H+ exchanger transmembrane" evidence="8">
    <location>
        <begin position="19"/>
        <end position="378"/>
    </location>
</feature>
<feature type="transmembrane region" description="Helical" evidence="7">
    <location>
        <begin position="245"/>
        <end position="261"/>
    </location>
</feature>
<proteinExistence type="inferred from homology"/>
<dbReference type="InterPro" id="IPR038770">
    <property type="entry name" value="Na+/solute_symporter_sf"/>
</dbReference>
<dbReference type="InterPro" id="IPR006153">
    <property type="entry name" value="Cation/H_exchanger_TM"/>
</dbReference>
<dbReference type="RefSeq" id="WP_148972377.1">
    <property type="nucleotide sequence ID" value="NZ_CP043314.1"/>
</dbReference>
<protein>
    <recommendedName>
        <fullName evidence="8">Cation/H+ exchanger transmembrane domain-containing protein</fullName>
    </recommendedName>
</protein>
<dbReference type="Gene3D" id="1.20.1530.20">
    <property type="match status" value="1"/>
</dbReference>
<sequence length="389" mass="42933">MYYKSMGFVALDKISLILTFCAVIGLFLAASNQPPVIGYILTGIALGPHMLKLITETEPIRIIGDFGMILMLFTVGLKLDVYEFKKVWKTSLICVFVQILSSFLAAKLLGSLLGMDTGMTALFTCFFALSSTAVAVKLLENKNEVNNQVGSLVISILIAQDLALAPMIITLKSIIFKSSIYVLFSKLFFSLFIMIVCVIFVSRSNLKFLNKFFNSAFLKNPEINALATIAICFGFAQVSELVGLSGVYGAFICGFILGNLGPKNALLSFSMPLSGILMMSFFVYIGTLFDTVFIAKNIFNILAVVIFITLFKILINYVVLINLKWRRIHSMLASALLSQVSEFSFVLLSLYSTSENFICLKNWIVSVTVVSLSVGSIIVIMIQDFLERS</sequence>
<gene>
    <name evidence="9" type="ORF">FZC36_02370</name>
</gene>
<evidence type="ECO:0000256" key="1">
    <source>
        <dbReference type="ARBA" id="ARBA00004141"/>
    </source>
</evidence>
<feature type="transmembrane region" description="Helical" evidence="7">
    <location>
        <begin position="223"/>
        <end position="239"/>
    </location>
</feature>
<evidence type="ECO:0000256" key="3">
    <source>
        <dbReference type="ARBA" id="ARBA00022448"/>
    </source>
</evidence>
<evidence type="ECO:0000313" key="9">
    <source>
        <dbReference type="EMBL" id="QEK39254.1"/>
    </source>
</evidence>
<dbReference type="KEGG" id="nabu:FZC36_02370"/>
<keyword evidence="10" id="KW-1185">Reference proteome</keyword>
<name>A0A5C0UK70_9PROT</name>
<reference evidence="9 10" key="1">
    <citation type="submission" date="2019-08" db="EMBL/GenBank/DDBJ databases">
        <title>Highly reduced genomes of protist endosymbionts show evolutionary convergence.</title>
        <authorList>
            <person name="George E."/>
            <person name="Husnik F."/>
            <person name="Tashyreva D."/>
            <person name="Prokopchuk G."/>
            <person name="Horak A."/>
            <person name="Kwong W.K."/>
            <person name="Lukes J."/>
            <person name="Keeling P.J."/>
        </authorList>
    </citation>
    <scope>NUCLEOTIDE SEQUENCE [LARGE SCALE GENOMIC DNA]</scope>
    <source>
        <strain evidence="9">1604HC</strain>
    </source>
</reference>
<evidence type="ECO:0000256" key="2">
    <source>
        <dbReference type="ARBA" id="ARBA00005551"/>
    </source>
</evidence>
<dbReference type="GO" id="GO:0015297">
    <property type="term" value="F:antiporter activity"/>
    <property type="evidence" value="ECO:0007669"/>
    <property type="project" value="InterPro"/>
</dbReference>
<feature type="transmembrane region" description="Helical" evidence="7">
    <location>
        <begin position="363"/>
        <end position="382"/>
    </location>
</feature>
<dbReference type="Proteomes" id="UP000324924">
    <property type="component" value="Chromosome"/>
</dbReference>
<keyword evidence="6 7" id="KW-0472">Membrane</keyword>
<feature type="transmembrane region" description="Helical" evidence="7">
    <location>
        <begin position="181"/>
        <end position="202"/>
    </location>
</feature>
<dbReference type="GO" id="GO:1902600">
    <property type="term" value="P:proton transmembrane transport"/>
    <property type="evidence" value="ECO:0007669"/>
    <property type="project" value="InterPro"/>
</dbReference>
<evidence type="ECO:0000259" key="8">
    <source>
        <dbReference type="Pfam" id="PF00999"/>
    </source>
</evidence>
<feature type="transmembrane region" description="Helical" evidence="7">
    <location>
        <begin position="273"/>
        <end position="295"/>
    </location>
</feature>
<keyword evidence="3" id="KW-0813">Transport</keyword>
<dbReference type="GO" id="GO:0016020">
    <property type="term" value="C:membrane"/>
    <property type="evidence" value="ECO:0007669"/>
    <property type="project" value="UniProtKB-SubCell"/>
</dbReference>
<dbReference type="AlphaFoldDB" id="A0A5C0UK70"/>
<feature type="transmembrane region" description="Helical" evidence="7">
    <location>
        <begin position="91"/>
        <end position="113"/>
    </location>
</feature>
<dbReference type="OrthoDB" id="9781411at2"/>
<evidence type="ECO:0000256" key="4">
    <source>
        <dbReference type="ARBA" id="ARBA00022692"/>
    </source>
</evidence>
<evidence type="ECO:0000256" key="5">
    <source>
        <dbReference type="ARBA" id="ARBA00022989"/>
    </source>
</evidence>
<keyword evidence="5 7" id="KW-1133">Transmembrane helix</keyword>
<dbReference type="PANTHER" id="PTHR42751:SF3">
    <property type="entry name" value="SODIUM_GLUTAMATE SYMPORTER"/>
    <property type="match status" value="1"/>
</dbReference>
<dbReference type="PANTHER" id="PTHR42751">
    <property type="entry name" value="SODIUM/HYDROGEN EXCHANGER FAMILY/TRKA DOMAIN PROTEIN"/>
    <property type="match status" value="1"/>
</dbReference>
<feature type="transmembrane region" description="Helical" evidence="7">
    <location>
        <begin position="60"/>
        <end position="79"/>
    </location>
</feature>
<accession>A0A5C0UK70</accession>
<feature type="transmembrane region" description="Helical" evidence="7">
    <location>
        <begin position="151"/>
        <end position="175"/>
    </location>
</feature>
<feature type="transmembrane region" description="Helical" evidence="7">
    <location>
        <begin position="119"/>
        <end position="139"/>
    </location>
</feature>
<comment type="subcellular location">
    <subcellularLocation>
        <location evidence="1">Membrane</location>
        <topology evidence="1">Multi-pass membrane protein</topology>
    </subcellularLocation>
</comment>